<dbReference type="CDD" id="cd01298">
    <property type="entry name" value="ATZ_TRZ_like"/>
    <property type="match status" value="1"/>
</dbReference>
<comment type="similarity">
    <text evidence="1">Belongs to the metallo-dependent hydrolases superfamily. ATZ/TRZ family.</text>
</comment>
<evidence type="ECO:0000256" key="4">
    <source>
        <dbReference type="ARBA" id="ARBA00022833"/>
    </source>
</evidence>
<gene>
    <name evidence="6" type="ORF">HNR48_003726</name>
</gene>
<dbReference type="FunCoup" id="A0A7X0JX56">
    <property type="interactions" value="433"/>
</dbReference>
<dbReference type="FunFam" id="3.20.20.140:FF:000014">
    <property type="entry name" value="5-methylthioadenosine/S-adenosylhomocysteine deaminase"/>
    <property type="match status" value="1"/>
</dbReference>
<dbReference type="InterPro" id="IPR050287">
    <property type="entry name" value="MTA/SAH_deaminase"/>
</dbReference>
<dbReference type="EMBL" id="JACHHT010000003">
    <property type="protein sequence ID" value="MBB6523424.1"/>
    <property type="molecule type" value="Genomic_DNA"/>
</dbReference>
<protein>
    <submittedName>
        <fullName evidence="6">5-methylthioadenosine/S-adenosylhomocysteine deaminase</fullName>
        <ecNumber evidence="6">3.5.4.28</ecNumber>
        <ecNumber evidence="6">3.5.4.31</ecNumber>
    </submittedName>
</protein>
<dbReference type="EC" id="3.5.4.28" evidence="6"/>
<dbReference type="Proteomes" id="UP000528457">
    <property type="component" value="Unassembled WGS sequence"/>
</dbReference>
<keyword evidence="7" id="KW-1185">Reference proteome</keyword>
<dbReference type="InParanoid" id="A0A7X0JX56"/>
<dbReference type="EC" id="3.5.4.31" evidence="6"/>
<comment type="caution">
    <text evidence="6">The sequence shown here is derived from an EMBL/GenBank/DDBJ whole genome shotgun (WGS) entry which is preliminary data.</text>
</comment>
<name>A0A7X0JX56_9GAMM</name>
<dbReference type="InterPro" id="IPR032466">
    <property type="entry name" value="Metal_Hydrolase"/>
</dbReference>
<evidence type="ECO:0000256" key="1">
    <source>
        <dbReference type="ARBA" id="ARBA00006745"/>
    </source>
</evidence>
<dbReference type="PANTHER" id="PTHR43794:SF11">
    <property type="entry name" value="AMIDOHYDROLASE-RELATED DOMAIN-CONTAINING PROTEIN"/>
    <property type="match status" value="1"/>
</dbReference>
<keyword evidence="3 6" id="KW-0378">Hydrolase</keyword>
<evidence type="ECO:0000313" key="7">
    <source>
        <dbReference type="Proteomes" id="UP000528457"/>
    </source>
</evidence>
<dbReference type="SUPFAM" id="SSF51556">
    <property type="entry name" value="Metallo-dependent hydrolases"/>
    <property type="match status" value="1"/>
</dbReference>
<dbReference type="GO" id="GO:0050270">
    <property type="term" value="F:S-adenosylhomocysteine deaminase activity"/>
    <property type="evidence" value="ECO:0007669"/>
    <property type="project" value="UniProtKB-EC"/>
</dbReference>
<evidence type="ECO:0000256" key="2">
    <source>
        <dbReference type="ARBA" id="ARBA00022723"/>
    </source>
</evidence>
<keyword evidence="4" id="KW-0862">Zinc</keyword>
<evidence type="ECO:0000256" key="3">
    <source>
        <dbReference type="ARBA" id="ARBA00022801"/>
    </source>
</evidence>
<dbReference type="GO" id="GO:0090614">
    <property type="term" value="F:5'-methylthioadenosine deaminase activity"/>
    <property type="evidence" value="ECO:0007669"/>
    <property type="project" value="UniProtKB-EC"/>
</dbReference>
<reference evidence="6 7" key="1">
    <citation type="submission" date="2020-08" db="EMBL/GenBank/DDBJ databases">
        <title>Genomic Encyclopedia of Type Strains, Phase IV (KMG-IV): sequencing the most valuable type-strain genomes for metagenomic binning, comparative biology and taxonomic classification.</title>
        <authorList>
            <person name="Goeker M."/>
        </authorList>
    </citation>
    <scope>NUCLEOTIDE SEQUENCE [LARGE SCALE GENOMIC DNA]</scope>
    <source>
        <strain evidence="6 7">DSM 22368</strain>
    </source>
</reference>
<feature type="domain" description="Amidohydrolase-related" evidence="5">
    <location>
        <begin position="61"/>
        <end position="410"/>
    </location>
</feature>
<dbReference type="NCBIfam" id="NF006549">
    <property type="entry name" value="PRK09045.1"/>
    <property type="match status" value="1"/>
</dbReference>
<organism evidence="6 7">
    <name type="scientific">Pseudoteredinibacter isoporae</name>
    <dbReference type="NCBI Taxonomy" id="570281"/>
    <lineage>
        <taxon>Bacteria</taxon>
        <taxon>Pseudomonadati</taxon>
        <taxon>Pseudomonadota</taxon>
        <taxon>Gammaproteobacteria</taxon>
        <taxon>Cellvibrionales</taxon>
        <taxon>Cellvibrionaceae</taxon>
        <taxon>Pseudoteredinibacter</taxon>
    </lineage>
</organism>
<dbReference type="InterPro" id="IPR006680">
    <property type="entry name" value="Amidohydro-rel"/>
</dbReference>
<dbReference type="AlphaFoldDB" id="A0A7X0JX56"/>
<dbReference type="SUPFAM" id="SSF51338">
    <property type="entry name" value="Composite domain of metallo-dependent hydrolases"/>
    <property type="match status" value="1"/>
</dbReference>
<dbReference type="Gene3D" id="3.20.20.140">
    <property type="entry name" value="Metal-dependent hydrolases"/>
    <property type="match status" value="1"/>
</dbReference>
<dbReference type="Pfam" id="PF01979">
    <property type="entry name" value="Amidohydro_1"/>
    <property type="match status" value="1"/>
</dbReference>
<proteinExistence type="inferred from homology"/>
<dbReference type="GO" id="GO:0046872">
    <property type="term" value="F:metal ion binding"/>
    <property type="evidence" value="ECO:0007669"/>
    <property type="project" value="UniProtKB-KW"/>
</dbReference>
<keyword evidence="2" id="KW-0479">Metal-binding</keyword>
<evidence type="ECO:0000313" key="6">
    <source>
        <dbReference type="EMBL" id="MBB6523424.1"/>
    </source>
</evidence>
<evidence type="ECO:0000259" key="5">
    <source>
        <dbReference type="Pfam" id="PF01979"/>
    </source>
</evidence>
<sequence length="438" mass="47698">MSQAIDQLIHCRWLITMDSERRVLENHSIAIKDGKIAAIIPTAEAEEQFNTNECISLEQHIALPGLVNTHGHLAMNLLRGYADDYPLHDWLNDHIWPAEGKFVSHDFVADGARLAMAEMIRGGTTAFSDNYFFPEAVAEVCAEVGMRGSLYSPILNFPTAWGSGPEETIPKSCALIEQYQEHPLVNIGFGPHAPYTVSNEAFTEIAKQEAKYKCGVMVHLQETQKEVDDSIAEHGKRPTQRLNDLGVMNERTQCVHMTAVSDEDITVLQASKSHVVHCPESNLKLASGFCPTERLRKAGVNVSLGTDGAASNNDLDMLSEMRTASMLAKAVADDASALNAMDSLAMATIDGAKALNIDSYTGSLEVGKAADIATVELSALNALPMYDPVSYLVYTNCSHQVSDVWVAGERLLAAGVLQTIDEGALRENAQQWQAKIKG</sequence>
<dbReference type="Gene3D" id="2.30.40.10">
    <property type="entry name" value="Urease, subunit C, domain 1"/>
    <property type="match status" value="1"/>
</dbReference>
<dbReference type="InterPro" id="IPR011059">
    <property type="entry name" value="Metal-dep_hydrolase_composite"/>
</dbReference>
<dbReference type="PANTHER" id="PTHR43794">
    <property type="entry name" value="AMINOHYDROLASE SSNA-RELATED"/>
    <property type="match status" value="1"/>
</dbReference>
<accession>A0A7X0JX56</accession>
<dbReference type="RefSeq" id="WP_166847872.1">
    <property type="nucleotide sequence ID" value="NZ_JAAONY010000003.1"/>
</dbReference>